<evidence type="ECO:0008006" key="2">
    <source>
        <dbReference type="Google" id="ProtNLM"/>
    </source>
</evidence>
<protein>
    <recommendedName>
        <fullName evidence="2">Lipoprotein</fullName>
    </recommendedName>
</protein>
<evidence type="ECO:0000313" key="1">
    <source>
        <dbReference type="EMBL" id="VFK38601.1"/>
    </source>
</evidence>
<reference evidence="1" key="1">
    <citation type="submission" date="2019-02" db="EMBL/GenBank/DDBJ databases">
        <authorList>
            <person name="Gruber-Vodicka R. H."/>
            <person name="Seah K. B. B."/>
        </authorList>
    </citation>
    <scope>NUCLEOTIDE SEQUENCE</scope>
    <source>
        <strain evidence="1">BECK_S1321</strain>
    </source>
</reference>
<sequence length="250" mass="28895">MRLRNIVINKVILLSFVSALLFFLVGCQHSPVKNGDEENPSEPCDIKPLLSPPLASDRSLKTYKKMTSIPAKFVKEKKFLLPPADTVVNRETAGEIKCKVRPSFKKEVIIKDGETKYKVVSRDKDLTEHDLKSPCMLNVGDLSCCKKGLWNCKGDIFDVVKKVLLRKNDEITEKKIIKPKKKTYNPPVCEQKITKSEIITKRWYEDGPQSYIYERKTKDGYVKEENKPQRIRLKNERVLILNDDKDINRK</sequence>
<organism evidence="1">
    <name type="scientific">Candidatus Kentrum sp. SD</name>
    <dbReference type="NCBI Taxonomy" id="2126332"/>
    <lineage>
        <taxon>Bacteria</taxon>
        <taxon>Pseudomonadati</taxon>
        <taxon>Pseudomonadota</taxon>
        <taxon>Gammaproteobacteria</taxon>
        <taxon>Candidatus Kentrum</taxon>
    </lineage>
</organism>
<gene>
    <name evidence="1" type="ORF">BECKSD772F_GA0070984_102616</name>
</gene>
<proteinExistence type="predicted"/>
<dbReference type="AlphaFoldDB" id="A0A450YAN1"/>
<accession>A0A450YAN1</accession>
<name>A0A450YAN1_9GAMM</name>
<dbReference type="EMBL" id="CAADFR010000026">
    <property type="protein sequence ID" value="VFK38601.1"/>
    <property type="molecule type" value="Genomic_DNA"/>
</dbReference>
<dbReference type="PROSITE" id="PS51257">
    <property type="entry name" value="PROKAR_LIPOPROTEIN"/>
    <property type="match status" value="1"/>
</dbReference>